<evidence type="ECO:0000313" key="2">
    <source>
        <dbReference type="Proteomes" id="UP001231649"/>
    </source>
</evidence>
<name>A0ACC2QLK1_9NEOP</name>
<evidence type="ECO:0000313" key="1">
    <source>
        <dbReference type="EMBL" id="KAJ8719272.1"/>
    </source>
</evidence>
<comment type="caution">
    <text evidence="1">The sequence shown here is derived from an EMBL/GenBank/DDBJ whole genome shotgun (WGS) entry which is preliminary data.</text>
</comment>
<accession>A0ACC2QLK1</accession>
<organism evidence="1 2">
    <name type="scientific">Mythimna loreyi</name>
    <dbReference type="NCBI Taxonomy" id="667449"/>
    <lineage>
        <taxon>Eukaryota</taxon>
        <taxon>Metazoa</taxon>
        <taxon>Ecdysozoa</taxon>
        <taxon>Arthropoda</taxon>
        <taxon>Hexapoda</taxon>
        <taxon>Insecta</taxon>
        <taxon>Pterygota</taxon>
        <taxon>Neoptera</taxon>
        <taxon>Endopterygota</taxon>
        <taxon>Lepidoptera</taxon>
        <taxon>Glossata</taxon>
        <taxon>Ditrysia</taxon>
        <taxon>Noctuoidea</taxon>
        <taxon>Noctuidae</taxon>
        <taxon>Noctuinae</taxon>
        <taxon>Hadenini</taxon>
        <taxon>Mythimna</taxon>
    </lineage>
</organism>
<dbReference type="Proteomes" id="UP001231649">
    <property type="component" value="Chromosome 3"/>
</dbReference>
<proteinExistence type="predicted"/>
<reference evidence="1" key="1">
    <citation type="submission" date="2023-03" db="EMBL/GenBank/DDBJ databases">
        <title>Chromosome-level genomes of two armyworms, Mythimna separata and Mythimna loreyi, provide insights into the biosynthesis and reception of sex pheromones.</title>
        <authorList>
            <person name="Zhao H."/>
        </authorList>
    </citation>
    <scope>NUCLEOTIDE SEQUENCE</scope>
    <source>
        <strain evidence="1">BeijingLab</strain>
    </source>
</reference>
<dbReference type="EMBL" id="CM056779">
    <property type="protein sequence ID" value="KAJ8719272.1"/>
    <property type="molecule type" value="Genomic_DNA"/>
</dbReference>
<keyword evidence="2" id="KW-1185">Reference proteome</keyword>
<gene>
    <name evidence="1" type="ORF">PYW08_011447</name>
</gene>
<sequence length="120" mass="14357">MYIYSNNQEQMIIFHLNLTIWPCSIYKEPRYLDNQVLNSLQPEQLRLSCSHDFSVDLRHCQFLIEIFHFECLLVKKSKFIFTCQLQTHRRFLHMIYSEDSAVVNGLAIWHIICTFAIVTN</sequence>
<protein>
    <submittedName>
        <fullName evidence="1">Uncharacterized protein</fullName>
    </submittedName>
</protein>